<keyword evidence="11" id="KW-1185">Reference proteome</keyword>
<reference evidence="10 11" key="1">
    <citation type="submission" date="2021-06" db="EMBL/GenBank/DDBJ databases">
        <authorList>
            <person name="Kallberg Y."/>
            <person name="Tangrot J."/>
            <person name="Rosling A."/>
        </authorList>
    </citation>
    <scope>NUCLEOTIDE SEQUENCE [LARGE SCALE GENOMIC DNA]</scope>
    <source>
        <strain evidence="10 11">120-4 pot B 10/14</strain>
    </source>
</reference>
<evidence type="ECO:0000256" key="6">
    <source>
        <dbReference type="ARBA" id="ARBA00022989"/>
    </source>
</evidence>
<gene>
    <name evidence="10" type="ORF">GMARGA_LOCUS41236</name>
</gene>
<keyword evidence="6" id="KW-1133">Transmembrane helix</keyword>
<dbReference type="Proteomes" id="UP000789901">
    <property type="component" value="Unassembled WGS sequence"/>
</dbReference>
<dbReference type="Pfam" id="PF10642">
    <property type="entry name" value="Tom5"/>
    <property type="match status" value="1"/>
</dbReference>
<protein>
    <submittedName>
        <fullName evidence="10">18894_t:CDS:1</fullName>
    </submittedName>
</protein>
<keyword evidence="3" id="KW-0812">Transmembrane</keyword>
<proteinExistence type="inferred from homology"/>
<sequence length="45" mass="5539">AFIYATKKMFMQPQRPTPEEREMQRRNTTRNFKQFVLYIMAIRIG</sequence>
<feature type="non-terminal residue" evidence="10">
    <location>
        <position position="1"/>
    </location>
</feature>
<organism evidence="10 11">
    <name type="scientific">Gigaspora margarita</name>
    <dbReference type="NCBI Taxonomy" id="4874"/>
    <lineage>
        <taxon>Eukaryota</taxon>
        <taxon>Fungi</taxon>
        <taxon>Fungi incertae sedis</taxon>
        <taxon>Mucoromycota</taxon>
        <taxon>Glomeromycotina</taxon>
        <taxon>Glomeromycetes</taxon>
        <taxon>Diversisporales</taxon>
        <taxon>Gigasporaceae</taxon>
        <taxon>Gigaspora</taxon>
    </lineage>
</organism>
<keyword evidence="8" id="KW-0472">Membrane</keyword>
<evidence type="ECO:0000256" key="3">
    <source>
        <dbReference type="ARBA" id="ARBA00022692"/>
    </source>
</evidence>
<evidence type="ECO:0000256" key="9">
    <source>
        <dbReference type="ARBA" id="ARBA00025716"/>
    </source>
</evidence>
<name>A0ABN7XCC2_GIGMA</name>
<accession>A0ABN7XCC2</accession>
<dbReference type="EMBL" id="CAJVQB010111677">
    <property type="protein sequence ID" value="CAG8852415.1"/>
    <property type="molecule type" value="Genomic_DNA"/>
</dbReference>
<comment type="caution">
    <text evidence="10">The sequence shown here is derived from an EMBL/GenBank/DDBJ whole genome shotgun (WGS) entry which is preliminary data.</text>
</comment>
<evidence type="ECO:0000256" key="5">
    <source>
        <dbReference type="ARBA" id="ARBA00022927"/>
    </source>
</evidence>
<evidence type="ECO:0000313" key="11">
    <source>
        <dbReference type="Proteomes" id="UP000789901"/>
    </source>
</evidence>
<keyword evidence="4" id="KW-1000">Mitochondrion outer membrane</keyword>
<dbReference type="InterPro" id="IPR019603">
    <property type="entry name" value="Tom5"/>
</dbReference>
<comment type="similarity">
    <text evidence="9">Belongs to the Tom5 family.</text>
</comment>
<evidence type="ECO:0000313" key="10">
    <source>
        <dbReference type="EMBL" id="CAG8852415.1"/>
    </source>
</evidence>
<keyword evidence="2" id="KW-0813">Transport</keyword>
<evidence type="ECO:0000256" key="4">
    <source>
        <dbReference type="ARBA" id="ARBA00022787"/>
    </source>
</evidence>
<evidence type="ECO:0000256" key="1">
    <source>
        <dbReference type="ARBA" id="ARBA00004572"/>
    </source>
</evidence>
<keyword evidence="7" id="KW-0496">Mitochondrion</keyword>
<evidence type="ECO:0000256" key="2">
    <source>
        <dbReference type="ARBA" id="ARBA00022448"/>
    </source>
</evidence>
<keyword evidence="5" id="KW-0653">Protein transport</keyword>
<evidence type="ECO:0000256" key="8">
    <source>
        <dbReference type="ARBA" id="ARBA00023136"/>
    </source>
</evidence>
<evidence type="ECO:0000256" key="7">
    <source>
        <dbReference type="ARBA" id="ARBA00023128"/>
    </source>
</evidence>
<comment type="subcellular location">
    <subcellularLocation>
        <location evidence="1">Mitochondrion outer membrane</location>
        <topology evidence="1">Single-pass membrane protein</topology>
    </subcellularLocation>
</comment>